<keyword evidence="15" id="KW-1185">Reference proteome</keyword>
<evidence type="ECO:0000256" key="2">
    <source>
        <dbReference type="ARBA" id="ARBA00004922"/>
    </source>
</evidence>
<dbReference type="PANTHER" id="PTHR13036:SF0">
    <property type="entry name" value="CHITOBIOSYLDIPHOSPHODOLICHOL BETA-MANNOSYLTRANSFERASE"/>
    <property type="match status" value="1"/>
</dbReference>
<keyword evidence="5 13" id="KW-0812">Transmembrane</keyword>
<evidence type="ECO:0000256" key="7">
    <source>
        <dbReference type="ARBA" id="ARBA00022989"/>
    </source>
</evidence>
<dbReference type="PANTHER" id="PTHR13036">
    <property type="entry name" value="BETA1,4 MANNOSYLTRANSFERASE"/>
    <property type="match status" value="1"/>
</dbReference>
<dbReference type="GeneID" id="107217817"/>
<keyword evidence="3" id="KW-0328">Glycosyltransferase</keyword>
<evidence type="ECO:0000259" key="14">
    <source>
        <dbReference type="Pfam" id="PF00534"/>
    </source>
</evidence>
<evidence type="ECO:0000256" key="12">
    <source>
        <dbReference type="ARBA" id="ARBA00045071"/>
    </source>
</evidence>
<comment type="subcellular location">
    <subcellularLocation>
        <location evidence="1">Endoplasmic reticulum membrane</location>
        <topology evidence="1">Single-pass membrane protein</topology>
    </subcellularLocation>
</comment>
<sequence length="467" mass="54077">MLSMEYLLESYYYYYYKFCTVLVSALIILILWLVTRKKTKNVCVVVLGDVGRSPRMQNHALSFAKEGYEVDVVGYAGSDPLTELREHPKVKIWYMRPVPNLPEGLPRLLSYGIKVIWQCVTLLATFFTKRRSSYLILQNPPGIPTIPICWLFCTLTGVQFTIDWHNYAHTIQALNSGSDDIFVKVTRRVEFSFGRQAKSNLCVSEAMRADLQNRWNIRAKVLYDRPSEEFHSITLAEKHLFLLKLSKVYEQLCGQDQKSTAFTETLENGEIALKKERPALIVSSTSWTPDEDFEILISALQEYETNCLNQVHGLPDIICFITGKGPLKEFYRAIMDRKNWRHITVITPWLENIDYPKLLASADLGICLHVSSSGIDLPMKLVDMFGSGLPAFAYNYESLNELLVHDRNGMVFSDSNDLAQLLIKWFQNFPDNEEQQFKDKKFREQLKLYQEEHWHNHWLKNAAPLFT</sequence>
<name>A0A6J0B9T8_NEOLC</name>
<feature type="domain" description="Glycosyl transferase family 1" evidence="14">
    <location>
        <begin position="272"/>
        <end position="432"/>
    </location>
</feature>
<dbReference type="InterPro" id="IPR001296">
    <property type="entry name" value="Glyco_trans_1"/>
</dbReference>
<proteinExistence type="predicted"/>
<dbReference type="InterPro" id="IPR026051">
    <property type="entry name" value="ALG1-like"/>
</dbReference>
<keyword evidence="8 13" id="KW-0472">Membrane</keyword>
<dbReference type="Gene3D" id="3.40.50.2000">
    <property type="entry name" value="Glycogen Phosphorylase B"/>
    <property type="match status" value="2"/>
</dbReference>
<evidence type="ECO:0000313" key="16">
    <source>
        <dbReference type="RefSeq" id="XP_015510976.1"/>
    </source>
</evidence>
<dbReference type="GO" id="GO:0005789">
    <property type="term" value="C:endoplasmic reticulum membrane"/>
    <property type="evidence" value="ECO:0007669"/>
    <property type="project" value="UniProtKB-SubCell"/>
</dbReference>
<evidence type="ECO:0000256" key="13">
    <source>
        <dbReference type="SAM" id="Phobius"/>
    </source>
</evidence>
<dbReference type="AlphaFoldDB" id="A0A6J0B9T8"/>
<reference evidence="16" key="1">
    <citation type="submission" date="2025-08" db="UniProtKB">
        <authorList>
            <consortium name="RefSeq"/>
        </authorList>
    </citation>
    <scope>IDENTIFICATION</scope>
    <source>
        <tissue evidence="16">Thorax and Abdomen</tissue>
    </source>
</reference>
<dbReference type="SUPFAM" id="SSF53756">
    <property type="entry name" value="UDP-Glycosyltransferase/glycogen phosphorylase"/>
    <property type="match status" value="1"/>
</dbReference>
<dbReference type="FunCoup" id="A0A6J0B9T8">
    <property type="interactions" value="2332"/>
</dbReference>
<keyword evidence="4" id="KW-0808">Transferase</keyword>
<evidence type="ECO:0000313" key="15">
    <source>
        <dbReference type="Proteomes" id="UP000829291"/>
    </source>
</evidence>
<organism evidence="16">
    <name type="scientific">Neodiprion lecontei</name>
    <name type="common">Redheaded pine sawfly</name>
    <dbReference type="NCBI Taxonomy" id="441921"/>
    <lineage>
        <taxon>Eukaryota</taxon>
        <taxon>Metazoa</taxon>
        <taxon>Ecdysozoa</taxon>
        <taxon>Arthropoda</taxon>
        <taxon>Hexapoda</taxon>
        <taxon>Insecta</taxon>
        <taxon>Pterygota</taxon>
        <taxon>Neoptera</taxon>
        <taxon>Endopterygota</taxon>
        <taxon>Hymenoptera</taxon>
        <taxon>Tenthredinoidea</taxon>
        <taxon>Diprionidae</taxon>
        <taxon>Diprioninae</taxon>
        <taxon>Neodiprion</taxon>
    </lineage>
</organism>
<dbReference type="InParanoid" id="A0A6J0B9T8"/>
<evidence type="ECO:0000256" key="8">
    <source>
        <dbReference type="ARBA" id="ARBA00023136"/>
    </source>
</evidence>
<dbReference type="GO" id="GO:0004578">
    <property type="term" value="F:chitobiosyldiphosphodolichol beta-mannosyltransferase activity"/>
    <property type="evidence" value="ECO:0007669"/>
    <property type="project" value="UniProtKB-EC"/>
</dbReference>
<evidence type="ECO:0000256" key="6">
    <source>
        <dbReference type="ARBA" id="ARBA00022824"/>
    </source>
</evidence>
<evidence type="ECO:0000256" key="1">
    <source>
        <dbReference type="ARBA" id="ARBA00004389"/>
    </source>
</evidence>
<comment type="pathway">
    <text evidence="2">Protein modification; protein glycosylation.</text>
</comment>
<gene>
    <name evidence="16" type="primary">LOC107217817</name>
</gene>
<dbReference type="CTD" id="56052"/>
<evidence type="ECO:0000256" key="10">
    <source>
        <dbReference type="ARBA" id="ARBA00031566"/>
    </source>
</evidence>
<keyword evidence="7 13" id="KW-1133">Transmembrane helix</keyword>
<dbReference type="Proteomes" id="UP000829291">
    <property type="component" value="Chromosome 2"/>
</dbReference>
<evidence type="ECO:0000256" key="4">
    <source>
        <dbReference type="ARBA" id="ARBA00022679"/>
    </source>
</evidence>
<feature type="transmembrane region" description="Helical" evidence="13">
    <location>
        <begin position="12"/>
        <end position="34"/>
    </location>
</feature>
<dbReference type="Pfam" id="PF00534">
    <property type="entry name" value="Glycos_transf_1"/>
    <property type="match status" value="1"/>
</dbReference>
<keyword evidence="6" id="KW-0256">Endoplasmic reticulum</keyword>
<accession>A0A6J0B9T8</accession>
<dbReference type="OrthoDB" id="614844at2759"/>
<evidence type="ECO:0000256" key="11">
    <source>
        <dbReference type="ARBA" id="ARBA00033088"/>
    </source>
</evidence>
<protein>
    <recommendedName>
        <fullName evidence="10">Beta-1,4-mannosyltransferase</fullName>
    </recommendedName>
    <alternativeName>
        <fullName evidence="11">GDP-Man:GlcNAc2-PP-dolichol mannosyltransferase</fullName>
    </alternativeName>
    <alternativeName>
        <fullName evidence="9">GDP-mannose-dolichol diphosphochitobiose mannosyltransferase</fullName>
    </alternativeName>
</protein>
<comment type="catalytic activity">
    <reaction evidence="12">
        <text>an N,N'-diacetylchitobiosyl-diphospho-di-trans,poly-cis-dolichol + GDP-alpha-D-mannose = a beta-D-Man-(1-&gt;4)-beta-D-GlcNAc-(1-&gt;4)-alpha-D-GlcNAc-diphospho-di-trans,poly-cis-dolichol + GDP + H(+)</text>
        <dbReference type="Rhea" id="RHEA:13865"/>
        <dbReference type="Rhea" id="RHEA-COMP:19510"/>
        <dbReference type="Rhea" id="RHEA-COMP:19511"/>
        <dbReference type="ChEBI" id="CHEBI:15378"/>
        <dbReference type="ChEBI" id="CHEBI:57269"/>
        <dbReference type="ChEBI" id="CHEBI:57527"/>
        <dbReference type="ChEBI" id="CHEBI:58189"/>
        <dbReference type="ChEBI" id="CHEBI:58472"/>
        <dbReference type="EC" id="2.4.1.142"/>
    </reaction>
    <physiologicalReaction direction="left-to-right" evidence="12">
        <dbReference type="Rhea" id="RHEA:13866"/>
    </physiologicalReaction>
</comment>
<evidence type="ECO:0000256" key="9">
    <source>
        <dbReference type="ARBA" id="ARBA00031434"/>
    </source>
</evidence>
<evidence type="ECO:0000256" key="5">
    <source>
        <dbReference type="ARBA" id="ARBA00022692"/>
    </source>
</evidence>
<dbReference type="KEGG" id="nlo:107217817"/>
<evidence type="ECO:0000256" key="3">
    <source>
        <dbReference type="ARBA" id="ARBA00022676"/>
    </source>
</evidence>
<dbReference type="RefSeq" id="XP_015510976.1">
    <property type="nucleotide sequence ID" value="XM_015655490.2"/>
</dbReference>